<name>A0A125P5Z3_9LACO</name>
<gene>
    <name evidence="3" type="ORF">AEL95_10540</name>
</gene>
<dbReference type="PATRIC" id="fig|47770.28.peg.1794"/>
<dbReference type="Proteomes" id="UP000067598">
    <property type="component" value="Unassembled WGS sequence"/>
</dbReference>
<accession>A0A125P5Z3</accession>
<dbReference type="EMBL" id="LJGP01000065">
    <property type="protein sequence ID" value="KWU02824.1"/>
    <property type="molecule type" value="Genomic_DNA"/>
</dbReference>
<dbReference type="PANTHER" id="PTHR46825">
    <property type="entry name" value="D-ALANYL-D-ALANINE-CARBOXYPEPTIDASE/ENDOPEPTIDASE AMPH"/>
    <property type="match status" value="1"/>
</dbReference>
<dbReference type="InterPro" id="IPR012338">
    <property type="entry name" value="Beta-lactam/transpept-like"/>
</dbReference>
<organism evidence="3 4">
    <name type="scientific">Lactobacillus crispatus</name>
    <dbReference type="NCBI Taxonomy" id="47770"/>
    <lineage>
        <taxon>Bacteria</taxon>
        <taxon>Bacillati</taxon>
        <taxon>Bacillota</taxon>
        <taxon>Bacilli</taxon>
        <taxon>Lactobacillales</taxon>
        <taxon>Lactobacillaceae</taxon>
        <taxon>Lactobacillus</taxon>
    </lineage>
</organism>
<dbReference type="AlphaFoldDB" id="A0A125P5Z3"/>
<dbReference type="GO" id="GO:0016787">
    <property type="term" value="F:hydrolase activity"/>
    <property type="evidence" value="ECO:0007669"/>
    <property type="project" value="UniProtKB-KW"/>
</dbReference>
<dbReference type="InterPro" id="IPR001466">
    <property type="entry name" value="Beta-lactam-related"/>
</dbReference>
<evidence type="ECO:0000259" key="2">
    <source>
        <dbReference type="Pfam" id="PF00144"/>
    </source>
</evidence>
<feature type="transmembrane region" description="Helical" evidence="1">
    <location>
        <begin position="7"/>
        <end position="27"/>
    </location>
</feature>
<dbReference type="RefSeq" id="WP_060462595.1">
    <property type="nucleotide sequence ID" value="NZ_AP025162.1"/>
</dbReference>
<dbReference type="PANTHER" id="PTHR46825:SF9">
    <property type="entry name" value="BETA-LACTAMASE-RELATED DOMAIN-CONTAINING PROTEIN"/>
    <property type="match status" value="1"/>
</dbReference>
<sequence length="345" mass="39589">MHRKKAFLYVFLGLGIFILFLFVLPLGDKMETGIKDPQKQFKSYMKAHHINGMMLVSDKKGRPVVVKNNETSDPSQIVQADQLFPIASLQKIMTGTAIYQLQQKGALNWNTPLAKYYPQVPASKDITIQELMNHTSGLINNARPSAPLKNQQQQINFMLKHITYDHLHTWDYQDIDYELLAAIISKETQLTYNDYLQKFFAKPLNLQQVKDFSEVAQNEVPQPMSGNVDWHKVTVTTSSDFGAGNIFLSPNDYWKFISNSVLNNPKMLNEYAQQARHQEVAYFGGVYFKGNVIRADGSIPGYNCCFLANYKTKRMVMLFSNNINYFTLKRTADYLLHNYMGMGIF</sequence>
<feature type="domain" description="Beta-lactamase-related" evidence="2">
    <location>
        <begin position="40"/>
        <end position="321"/>
    </location>
</feature>
<evidence type="ECO:0000313" key="4">
    <source>
        <dbReference type="Proteomes" id="UP000067598"/>
    </source>
</evidence>
<dbReference type="Gene3D" id="3.40.710.10">
    <property type="entry name" value="DD-peptidase/beta-lactamase superfamily"/>
    <property type="match status" value="1"/>
</dbReference>
<keyword evidence="1" id="KW-1133">Transmembrane helix</keyword>
<dbReference type="Pfam" id="PF00144">
    <property type="entry name" value="Beta-lactamase"/>
    <property type="match status" value="1"/>
</dbReference>
<dbReference type="SUPFAM" id="SSF56601">
    <property type="entry name" value="beta-lactamase/transpeptidase-like"/>
    <property type="match status" value="1"/>
</dbReference>
<evidence type="ECO:0000313" key="3">
    <source>
        <dbReference type="EMBL" id="KWU02824.1"/>
    </source>
</evidence>
<keyword evidence="1" id="KW-0812">Transmembrane</keyword>
<proteinExistence type="predicted"/>
<comment type="caution">
    <text evidence="3">The sequence shown here is derived from an EMBL/GenBank/DDBJ whole genome shotgun (WGS) entry which is preliminary data.</text>
</comment>
<reference evidence="3 4" key="1">
    <citation type="journal article" date="2016" name="Microbiology (Mosc.)">
        <title>Comparison of Lactobacillus crispatus isolates from Lactobacillus-dominated vaginal microbiomes with isolates from microbiomes containing bacterial vaginosis-associated bacteria.</title>
        <authorList>
            <person name="Abdelmaksoud A.A."/>
            <person name="Koparde V.N."/>
            <person name="Sheth N.U."/>
            <person name="Serrano M.G."/>
            <person name="Glascock A.L."/>
            <person name="Fettweis J.M."/>
            <person name="Strauss Iii J.F."/>
            <person name="Buck G.A."/>
            <person name="Jefferson K.K."/>
        </authorList>
    </citation>
    <scope>NUCLEOTIDE SEQUENCE [LARGE SCALE GENOMIC DNA]</scope>
    <source>
        <strain evidence="3 4">VMC3</strain>
    </source>
</reference>
<keyword evidence="1" id="KW-0472">Membrane</keyword>
<keyword evidence="3" id="KW-0378">Hydrolase</keyword>
<evidence type="ECO:0000256" key="1">
    <source>
        <dbReference type="SAM" id="Phobius"/>
    </source>
</evidence>
<dbReference type="InterPro" id="IPR050491">
    <property type="entry name" value="AmpC-like"/>
</dbReference>
<protein>
    <submittedName>
        <fullName evidence="3">Serine hydrolase</fullName>
    </submittedName>
</protein>